<dbReference type="Proteomes" id="UP001259347">
    <property type="component" value="Unassembled WGS sequence"/>
</dbReference>
<dbReference type="InterPro" id="IPR003594">
    <property type="entry name" value="HATPase_dom"/>
</dbReference>
<evidence type="ECO:0000313" key="13">
    <source>
        <dbReference type="EMBL" id="MDR6868022.1"/>
    </source>
</evidence>
<protein>
    <recommendedName>
        <fullName evidence="3">histidine kinase</fullName>
        <ecNumber evidence="3">2.7.13.3</ecNumber>
    </recommendedName>
</protein>
<evidence type="ECO:0000256" key="2">
    <source>
        <dbReference type="ARBA" id="ARBA00004236"/>
    </source>
</evidence>
<evidence type="ECO:0000256" key="6">
    <source>
        <dbReference type="ARBA" id="ARBA00022692"/>
    </source>
</evidence>
<feature type="transmembrane region" description="Helical" evidence="10">
    <location>
        <begin position="111"/>
        <end position="133"/>
    </location>
</feature>
<organism evidence="13 14">
    <name type="scientific">Microbacterium resistens</name>
    <dbReference type="NCBI Taxonomy" id="156977"/>
    <lineage>
        <taxon>Bacteria</taxon>
        <taxon>Bacillati</taxon>
        <taxon>Actinomycetota</taxon>
        <taxon>Actinomycetes</taxon>
        <taxon>Micrococcales</taxon>
        <taxon>Microbacteriaceae</taxon>
        <taxon>Microbacterium</taxon>
    </lineage>
</organism>
<comment type="subcellular location">
    <subcellularLocation>
        <location evidence="2">Cell membrane</location>
    </subcellularLocation>
</comment>
<evidence type="ECO:0000313" key="14">
    <source>
        <dbReference type="Proteomes" id="UP001259347"/>
    </source>
</evidence>
<dbReference type="SMART" id="SM00304">
    <property type="entry name" value="HAMP"/>
    <property type="match status" value="1"/>
</dbReference>
<keyword evidence="14" id="KW-1185">Reference proteome</keyword>
<gene>
    <name evidence="13" type="ORF">J2Y69_002630</name>
</gene>
<dbReference type="Gene3D" id="3.30.565.10">
    <property type="entry name" value="Histidine kinase-like ATPase, C-terminal domain"/>
    <property type="match status" value="1"/>
</dbReference>
<keyword evidence="5 13" id="KW-0808">Transferase</keyword>
<comment type="caution">
    <text evidence="13">The sequence shown here is derived from an EMBL/GenBank/DDBJ whole genome shotgun (WGS) entry which is preliminary data.</text>
</comment>
<dbReference type="CDD" id="cd06225">
    <property type="entry name" value="HAMP"/>
    <property type="match status" value="1"/>
</dbReference>
<evidence type="ECO:0000256" key="3">
    <source>
        <dbReference type="ARBA" id="ARBA00012438"/>
    </source>
</evidence>
<dbReference type="PANTHER" id="PTHR45436:SF5">
    <property type="entry name" value="SENSOR HISTIDINE KINASE TRCS"/>
    <property type="match status" value="1"/>
</dbReference>
<dbReference type="Gene3D" id="1.10.287.130">
    <property type="match status" value="1"/>
</dbReference>
<evidence type="ECO:0000256" key="5">
    <source>
        <dbReference type="ARBA" id="ARBA00022679"/>
    </source>
</evidence>
<keyword evidence="10" id="KW-0472">Membrane</keyword>
<evidence type="ECO:0000256" key="8">
    <source>
        <dbReference type="ARBA" id="ARBA00022989"/>
    </source>
</evidence>
<feature type="domain" description="HAMP" evidence="12">
    <location>
        <begin position="135"/>
        <end position="188"/>
    </location>
</feature>
<dbReference type="InterPro" id="IPR003660">
    <property type="entry name" value="HAMP_dom"/>
</dbReference>
<dbReference type="PROSITE" id="PS50885">
    <property type="entry name" value="HAMP"/>
    <property type="match status" value="1"/>
</dbReference>
<comment type="catalytic activity">
    <reaction evidence="1">
        <text>ATP + protein L-histidine = ADP + protein N-phospho-L-histidine.</text>
        <dbReference type="EC" id="2.7.13.3"/>
    </reaction>
</comment>
<dbReference type="SUPFAM" id="SSF158472">
    <property type="entry name" value="HAMP domain-like"/>
    <property type="match status" value="1"/>
</dbReference>
<dbReference type="InterPro" id="IPR036890">
    <property type="entry name" value="HATPase_C_sf"/>
</dbReference>
<reference evidence="13 14" key="1">
    <citation type="submission" date="2023-07" db="EMBL/GenBank/DDBJ databases">
        <title>Sorghum-associated microbial communities from plants grown in Nebraska, USA.</title>
        <authorList>
            <person name="Schachtman D."/>
        </authorList>
    </citation>
    <scope>NUCLEOTIDE SEQUENCE [LARGE SCALE GENOMIC DNA]</scope>
    <source>
        <strain evidence="13 14">2980</strain>
    </source>
</reference>
<keyword evidence="4" id="KW-0597">Phosphoprotein</keyword>
<accession>A0ABU1SEP1</accession>
<dbReference type="GO" id="GO:0004673">
    <property type="term" value="F:protein histidine kinase activity"/>
    <property type="evidence" value="ECO:0007669"/>
    <property type="project" value="UniProtKB-EC"/>
</dbReference>
<dbReference type="InterPro" id="IPR050428">
    <property type="entry name" value="TCS_sensor_his_kinase"/>
</dbReference>
<dbReference type="Pfam" id="PF02518">
    <property type="entry name" value="HATPase_c"/>
    <property type="match status" value="1"/>
</dbReference>
<keyword evidence="9" id="KW-0902">Two-component regulatory system</keyword>
<dbReference type="InterPro" id="IPR036097">
    <property type="entry name" value="HisK_dim/P_sf"/>
</dbReference>
<dbReference type="InterPro" id="IPR005467">
    <property type="entry name" value="His_kinase_dom"/>
</dbReference>
<dbReference type="EMBL" id="JAVDUM010000011">
    <property type="protein sequence ID" value="MDR6868022.1"/>
    <property type="molecule type" value="Genomic_DNA"/>
</dbReference>
<dbReference type="PANTHER" id="PTHR45436">
    <property type="entry name" value="SENSOR HISTIDINE KINASE YKOH"/>
    <property type="match status" value="1"/>
</dbReference>
<dbReference type="Pfam" id="PF00512">
    <property type="entry name" value="HisKA"/>
    <property type="match status" value="1"/>
</dbReference>
<keyword evidence="7 13" id="KW-0418">Kinase</keyword>
<evidence type="ECO:0000256" key="9">
    <source>
        <dbReference type="ARBA" id="ARBA00023012"/>
    </source>
</evidence>
<sequence>MSVAAATPTRTPTPLPARRLTFRWRLTLAFGAIAFGAGTLVIALLYLYMRFVPTYMITSLPSEVPDDPKLQGLASAAPTVPSEGIAGLTDASWMPAATVSIRGVADLLETLLWAGIAILVVLTVLAGWAGWAVSGRMMRPLAQIGEAAHRAGEGSLDHRIALGGPNDEIRDLADTFDHTLDRLQRAFTAHERFASNAAHELRTPLTATKTLLDVARAHPGAVDGEMLLERVRQNNDRSIELVQALLALTSVEAGAHSSEPVDLSALARDAVRRVAEAEGARGTDLDPVLTLAPAWTEAEPVLAALLVDNLVQNAVRHNDERGLIRISTGPAGDRVRLRVENTGPLIPRDEVVKLTEPLYRARRDAGGGYGLGLAMARSVAEVHGAELRLEPRDGGGLIVTVSFRRRIAT</sequence>
<evidence type="ECO:0000259" key="11">
    <source>
        <dbReference type="PROSITE" id="PS50109"/>
    </source>
</evidence>
<evidence type="ECO:0000256" key="7">
    <source>
        <dbReference type="ARBA" id="ARBA00022777"/>
    </source>
</evidence>
<name>A0ABU1SEP1_9MICO</name>
<dbReference type="SUPFAM" id="SSF47384">
    <property type="entry name" value="Homodimeric domain of signal transducing histidine kinase"/>
    <property type="match status" value="1"/>
</dbReference>
<dbReference type="RefSeq" id="WP_310021421.1">
    <property type="nucleotide sequence ID" value="NZ_JAVDUM010000011.1"/>
</dbReference>
<dbReference type="Pfam" id="PF00672">
    <property type="entry name" value="HAMP"/>
    <property type="match status" value="1"/>
</dbReference>
<dbReference type="SUPFAM" id="SSF55874">
    <property type="entry name" value="ATPase domain of HSP90 chaperone/DNA topoisomerase II/histidine kinase"/>
    <property type="match status" value="1"/>
</dbReference>
<proteinExistence type="predicted"/>
<feature type="domain" description="Histidine kinase" evidence="11">
    <location>
        <begin position="196"/>
        <end position="407"/>
    </location>
</feature>
<keyword evidence="8 10" id="KW-1133">Transmembrane helix</keyword>
<dbReference type="PROSITE" id="PS50109">
    <property type="entry name" value="HIS_KIN"/>
    <property type="match status" value="1"/>
</dbReference>
<dbReference type="SMART" id="SM00387">
    <property type="entry name" value="HATPase_c"/>
    <property type="match status" value="1"/>
</dbReference>
<evidence type="ECO:0000259" key="12">
    <source>
        <dbReference type="PROSITE" id="PS50885"/>
    </source>
</evidence>
<dbReference type="EC" id="2.7.13.3" evidence="3"/>
<dbReference type="SMART" id="SM00388">
    <property type="entry name" value="HisKA"/>
    <property type="match status" value="1"/>
</dbReference>
<evidence type="ECO:0000256" key="1">
    <source>
        <dbReference type="ARBA" id="ARBA00000085"/>
    </source>
</evidence>
<keyword evidence="6 10" id="KW-0812">Transmembrane</keyword>
<evidence type="ECO:0000256" key="4">
    <source>
        <dbReference type="ARBA" id="ARBA00022553"/>
    </source>
</evidence>
<dbReference type="InterPro" id="IPR003661">
    <property type="entry name" value="HisK_dim/P_dom"/>
</dbReference>
<dbReference type="CDD" id="cd00082">
    <property type="entry name" value="HisKA"/>
    <property type="match status" value="1"/>
</dbReference>
<evidence type="ECO:0000256" key="10">
    <source>
        <dbReference type="SAM" id="Phobius"/>
    </source>
</evidence>
<feature type="transmembrane region" description="Helical" evidence="10">
    <location>
        <begin position="26"/>
        <end position="49"/>
    </location>
</feature>
<dbReference type="Gene3D" id="6.10.340.10">
    <property type="match status" value="1"/>
</dbReference>